<name>A0ABW4S8F9_9RHOB</name>
<evidence type="ECO:0000259" key="2">
    <source>
        <dbReference type="Pfam" id="PF09152"/>
    </source>
</evidence>
<feature type="transmembrane region" description="Helical" evidence="1">
    <location>
        <begin position="76"/>
        <end position="99"/>
    </location>
</feature>
<organism evidence="3 4">
    <name type="scientific">Halodurantibacterium flavum</name>
    <dbReference type="NCBI Taxonomy" id="1382802"/>
    <lineage>
        <taxon>Bacteria</taxon>
        <taxon>Pseudomonadati</taxon>
        <taxon>Pseudomonadota</taxon>
        <taxon>Alphaproteobacteria</taxon>
        <taxon>Rhodobacterales</taxon>
        <taxon>Paracoccaceae</taxon>
        <taxon>Halodurantibacterium</taxon>
    </lineage>
</organism>
<feature type="domain" description="DUF1937" evidence="2">
    <location>
        <begin position="46"/>
        <end position="163"/>
    </location>
</feature>
<dbReference type="EMBL" id="JBHUGH010000013">
    <property type="protein sequence ID" value="MFD1913817.1"/>
    <property type="molecule type" value="Genomic_DNA"/>
</dbReference>
<dbReference type="Gene3D" id="3.40.50.10400">
    <property type="entry name" value="Hypothetical protein PA1492"/>
    <property type="match status" value="1"/>
</dbReference>
<proteinExistence type="predicted"/>
<sequence length="168" mass="18226">MTAIQPIDIESERYWQQLTAPASRWRPLLHVDATRITLSQHCAAGQVYLATPYAEEVRDGQGRWQFAGSVEMQMRAAYVLSVLIPLGIAAVSPVVLGAAAHHALPPAARGAGPDEDAFGTLRRQMLHASRAVIVPDLPGWRRSSAVRRDVSVALTHNMPVFLFPVGAG</sequence>
<accession>A0ABW4S8F9</accession>
<keyword evidence="4" id="KW-1185">Reference proteome</keyword>
<evidence type="ECO:0000256" key="1">
    <source>
        <dbReference type="SAM" id="Phobius"/>
    </source>
</evidence>
<reference evidence="4" key="1">
    <citation type="journal article" date="2019" name="Int. J. Syst. Evol. Microbiol.">
        <title>The Global Catalogue of Microorganisms (GCM) 10K type strain sequencing project: providing services to taxonomists for standard genome sequencing and annotation.</title>
        <authorList>
            <consortium name="The Broad Institute Genomics Platform"/>
            <consortium name="The Broad Institute Genome Sequencing Center for Infectious Disease"/>
            <person name="Wu L."/>
            <person name="Ma J."/>
        </authorList>
    </citation>
    <scope>NUCLEOTIDE SEQUENCE [LARGE SCALE GENOMIC DNA]</scope>
    <source>
        <strain evidence="4">CGMCC 4.7242</strain>
    </source>
</reference>
<keyword evidence="1" id="KW-1133">Transmembrane helix</keyword>
<dbReference type="RefSeq" id="WP_390264322.1">
    <property type="nucleotide sequence ID" value="NZ_JBHUGH010000013.1"/>
</dbReference>
<dbReference type="Proteomes" id="UP001597353">
    <property type="component" value="Unassembled WGS sequence"/>
</dbReference>
<keyword evidence="1" id="KW-0812">Transmembrane</keyword>
<dbReference type="SUPFAM" id="SSF52309">
    <property type="entry name" value="N-(deoxy)ribosyltransferase-like"/>
    <property type="match status" value="1"/>
</dbReference>
<dbReference type="InterPro" id="IPR015235">
    <property type="entry name" value="DUF1937"/>
</dbReference>
<dbReference type="Pfam" id="PF09152">
    <property type="entry name" value="DUF1937"/>
    <property type="match status" value="1"/>
</dbReference>
<evidence type="ECO:0000313" key="3">
    <source>
        <dbReference type="EMBL" id="MFD1913817.1"/>
    </source>
</evidence>
<comment type="caution">
    <text evidence="3">The sequence shown here is derived from an EMBL/GenBank/DDBJ whole genome shotgun (WGS) entry which is preliminary data.</text>
</comment>
<gene>
    <name evidence="3" type="ORF">ACFSGJ_16505</name>
</gene>
<keyword evidence="1" id="KW-0472">Membrane</keyword>
<evidence type="ECO:0000313" key="4">
    <source>
        <dbReference type="Proteomes" id="UP001597353"/>
    </source>
</evidence>
<protein>
    <submittedName>
        <fullName evidence="3">DUF1937 family protein</fullName>
    </submittedName>
</protein>